<reference evidence="1" key="1">
    <citation type="submission" date="2015-01" db="EMBL/GenBank/DDBJ databases">
        <title>Transcriptome Assembly of Fopius arisanus.</title>
        <authorList>
            <person name="Geib S."/>
        </authorList>
    </citation>
    <scope>NUCLEOTIDE SEQUENCE</scope>
</reference>
<accession>A0A0C9RAN2</accession>
<sequence>FPSLPSIGAEGCSTEFPPNITWSRRLLTLYSTTSSIQFPGTETSMPKRTRRAGRKYQLRKLIAQFSDPRIEPVNLDALLGTKSQGISIQNSEPVQFQIAKDPAGHFRLIQ</sequence>
<protein>
    <submittedName>
        <fullName evidence="1">TruC protein</fullName>
    </submittedName>
</protein>
<evidence type="ECO:0000313" key="1">
    <source>
        <dbReference type="EMBL" id="JAG73653.1"/>
    </source>
</evidence>
<organism evidence="1">
    <name type="scientific">Fopius arisanus</name>
    <dbReference type="NCBI Taxonomy" id="64838"/>
    <lineage>
        <taxon>Eukaryota</taxon>
        <taxon>Metazoa</taxon>
        <taxon>Ecdysozoa</taxon>
        <taxon>Arthropoda</taxon>
        <taxon>Hexapoda</taxon>
        <taxon>Insecta</taxon>
        <taxon>Pterygota</taxon>
        <taxon>Neoptera</taxon>
        <taxon>Endopterygota</taxon>
        <taxon>Hymenoptera</taxon>
        <taxon>Apocrita</taxon>
        <taxon>Ichneumonoidea</taxon>
        <taxon>Braconidae</taxon>
        <taxon>Opiinae</taxon>
        <taxon>Fopius</taxon>
    </lineage>
</organism>
<dbReference type="AlphaFoldDB" id="A0A0C9RAN2"/>
<proteinExistence type="predicted"/>
<gene>
    <name evidence="1" type="primary">truC</name>
    <name evidence="1" type="ORF">g.47</name>
</gene>
<feature type="non-terminal residue" evidence="1">
    <location>
        <position position="110"/>
    </location>
</feature>
<name>A0A0C9RAN2_9HYME</name>
<dbReference type="EMBL" id="GBYB01003886">
    <property type="protein sequence ID" value="JAG73653.1"/>
    <property type="molecule type" value="Transcribed_RNA"/>
</dbReference>
<feature type="non-terminal residue" evidence="1">
    <location>
        <position position="1"/>
    </location>
</feature>